<dbReference type="SUPFAM" id="SSF55469">
    <property type="entry name" value="FMN-dependent nitroreductase-like"/>
    <property type="match status" value="1"/>
</dbReference>
<dbReference type="InterPro" id="IPR000415">
    <property type="entry name" value="Nitroreductase-like"/>
</dbReference>
<proteinExistence type="inferred from homology"/>
<evidence type="ECO:0000313" key="8">
    <source>
        <dbReference type="Proteomes" id="UP000463975"/>
    </source>
</evidence>
<keyword evidence="2 5" id="KW-0285">Flavoprotein</keyword>
<dbReference type="PANTHER" id="PTHR43425:SF2">
    <property type="entry name" value="OXYGEN-INSENSITIVE NADPH NITROREDUCTASE"/>
    <property type="match status" value="1"/>
</dbReference>
<dbReference type="PIRSF" id="PIRSF005426">
    <property type="entry name" value="Frp"/>
    <property type="match status" value="1"/>
</dbReference>
<dbReference type="InterPro" id="IPR029479">
    <property type="entry name" value="Nitroreductase"/>
</dbReference>
<keyword evidence="8" id="KW-1185">Reference proteome</keyword>
<keyword evidence="5" id="KW-0521">NADP</keyword>
<feature type="domain" description="Nitroreductase" evidence="6">
    <location>
        <begin position="29"/>
        <end position="182"/>
    </location>
</feature>
<dbReference type="CDD" id="cd02146">
    <property type="entry name" value="NfsA-like"/>
    <property type="match status" value="1"/>
</dbReference>
<dbReference type="AlphaFoldDB" id="A0A6P1NCP3"/>
<dbReference type="InterPro" id="IPR016446">
    <property type="entry name" value="Flavin_OxRdtase_Frp"/>
</dbReference>
<dbReference type="KEGG" id="bomb:GT348_06870"/>
<dbReference type="Gene3D" id="3.40.109.10">
    <property type="entry name" value="NADH Oxidase"/>
    <property type="match status" value="1"/>
</dbReference>
<dbReference type="Proteomes" id="UP000463975">
    <property type="component" value="Chromosome"/>
</dbReference>
<evidence type="ECO:0000256" key="5">
    <source>
        <dbReference type="PIRNR" id="PIRNR005426"/>
    </source>
</evidence>
<organism evidence="7 8">
    <name type="scientific">Aristophania vespae</name>
    <dbReference type="NCBI Taxonomy" id="2697033"/>
    <lineage>
        <taxon>Bacteria</taxon>
        <taxon>Pseudomonadati</taxon>
        <taxon>Pseudomonadota</taxon>
        <taxon>Alphaproteobacteria</taxon>
        <taxon>Acetobacterales</taxon>
        <taxon>Acetobacteraceae</taxon>
        <taxon>Aristophania</taxon>
    </lineage>
</organism>
<keyword evidence="3 5" id="KW-0288">FMN</keyword>
<protein>
    <submittedName>
        <fullName evidence="7">NADPH-dependent oxidoreductase</fullName>
    </submittedName>
</protein>
<gene>
    <name evidence="7" type="ORF">GT348_06870</name>
</gene>
<evidence type="ECO:0000313" key="7">
    <source>
        <dbReference type="EMBL" id="QHI96425.1"/>
    </source>
</evidence>
<dbReference type="PANTHER" id="PTHR43425">
    <property type="entry name" value="OXYGEN-INSENSITIVE NADPH NITROREDUCTASE"/>
    <property type="match status" value="1"/>
</dbReference>
<dbReference type="GO" id="GO:0016491">
    <property type="term" value="F:oxidoreductase activity"/>
    <property type="evidence" value="ECO:0007669"/>
    <property type="project" value="UniProtKB-UniRule"/>
</dbReference>
<evidence type="ECO:0000259" key="6">
    <source>
        <dbReference type="Pfam" id="PF00881"/>
    </source>
</evidence>
<accession>A0A6P1NCP3</accession>
<evidence type="ECO:0000256" key="4">
    <source>
        <dbReference type="ARBA" id="ARBA00023002"/>
    </source>
</evidence>
<name>A0A6P1NCP3_9PROT</name>
<evidence type="ECO:0000256" key="1">
    <source>
        <dbReference type="ARBA" id="ARBA00008366"/>
    </source>
</evidence>
<comment type="similarity">
    <text evidence="1 5">Belongs to the flavin oxidoreductase frp family.</text>
</comment>
<evidence type="ECO:0000256" key="3">
    <source>
        <dbReference type="ARBA" id="ARBA00022643"/>
    </source>
</evidence>
<reference evidence="7 8" key="1">
    <citation type="submission" date="2020-01" db="EMBL/GenBank/DDBJ databases">
        <title>Genome sequencing of strain KACC 21507.</title>
        <authorList>
            <person name="Heo J."/>
            <person name="Kim S.-J."/>
            <person name="Kim J.-S."/>
            <person name="Hong S.-B."/>
            <person name="Kwon S.-W."/>
        </authorList>
    </citation>
    <scope>NUCLEOTIDE SEQUENCE [LARGE SCALE GENOMIC DNA]</scope>
    <source>
        <strain evidence="7 8">KACC 21507</strain>
    </source>
</reference>
<dbReference type="Pfam" id="PF00881">
    <property type="entry name" value="Nitroreductase"/>
    <property type="match status" value="1"/>
</dbReference>
<evidence type="ECO:0000256" key="2">
    <source>
        <dbReference type="ARBA" id="ARBA00022630"/>
    </source>
</evidence>
<dbReference type="EMBL" id="CP047652">
    <property type="protein sequence ID" value="QHI96425.1"/>
    <property type="molecule type" value="Genomic_DNA"/>
</dbReference>
<sequence length="268" mass="29806">MSELWQERYRLSAPQSLIDNETLRVQLSHQSVRDYKADPLPEGALETGLAAASSAATSCNLQHWSVVVVEDPQKRAKLAELAGHQNYIKTAPVFLAWIVDLSRLERLTKYEKLSDEALNYEESHLMAVLDIGITAQNAVTAFESMGLGTVYIGGLRNNIAAVAELLELPPRSYAVVGLCVGHPASNVTRHIKPRLSQNVVVHRERYNTENEADYIADYDKKADDYQQEQGLPSRRWSQTVAARVSSLKGLSGRHVVKSVLEKLGFPLK</sequence>
<keyword evidence="4 5" id="KW-0560">Oxidoreductase</keyword>